<proteinExistence type="predicted"/>
<evidence type="ECO:0000256" key="5">
    <source>
        <dbReference type="ARBA" id="ARBA00022737"/>
    </source>
</evidence>
<keyword evidence="4" id="KW-0479">Metal-binding</keyword>
<evidence type="ECO:0000259" key="12">
    <source>
        <dbReference type="PROSITE" id="PS51379"/>
    </source>
</evidence>
<keyword evidence="11" id="KW-0472">Membrane</keyword>
<evidence type="ECO:0000256" key="7">
    <source>
        <dbReference type="ARBA" id="ARBA00023004"/>
    </source>
</evidence>
<keyword evidence="3" id="KW-0874">Quinone</keyword>
<gene>
    <name evidence="13" type="ORF">ENL31_01150</name>
</gene>
<comment type="caution">
    <text evidence="13">The sequence shown here is derived from an EMBL/GenBank/DDBJ whole genome shotgun (WGS) entry which is preliminary data.</text>
</comment>
<dbReference type="Gene3D" id="3.30.70.3270">
    <property type="match status" value="1"/>
</dbReference>
<evidence type="ECO:0000256" key="6">
    <source>
        <dbReference type="ARBA" id="ARBA00022967"/>
    </source>
</evidence>
<dbReference type="GO" id="GO:0016651">
    <property type="term" value="F:oxidoreductase activity, acting on NAD(P)H"/>
    <property type="evidence" value="ECO:0007669"/>
    <property type="project" value="InterPro"/>
</dbReference>
<keyword evidence="7" id="KW-0408">Iron</keyword>
<evidence type="ECO:0000256" key="1">
    <source>
        <dbReference type="ARBA" id="ARBA00022475"/>
    </source>
</evidence>
<evidence type="ECO:0000256" key="11">
    <source>
        <dbReference type="ARBA" id="ARBA00023136"/>
    </source>
</evidence>
<feature type="domain" description="4Fe-4S ferredoxin-type" evidence="12">
    <location>
        <begin position="48"/>
        <end position="77"/>
    </location>
</feature>
<dbReference type="GO" id="GO:0048038">
    <property type="term" value="F:quinone binding"/>
    <property type="evidence" value="ECO:0007669"/>
    <property type="project" value="UniProtKB-KW"/>
</dbReference>
<evidence type="ECO:0000256" key="3">
    <source>
        <dbReference type="ARBA" id="ARBA00022719"/>
    </source>
</evidence>
<dbReference type="PROSITE" id="PS51379">
    <property type="entry name" value="4FE4S_FER_2"/>
    <property type="match status" value="2"/>
</dbReference>
<evidence type="ECO:0000256" key="4">
    <source>
        <dbReference type="ARBA" id="ARBA00022723"/>
    </source>
</evidence>
<dbReference type="GO" id="GO:0016020">
    <property type="term" value="C:membrane"/>
    <property type="evidence" value="ECO:0007669"/>
    <property type="project" value="InterPro"/>
</dbReference>
<name>A0A7J3T915_9ARCH</name>
<feature type="domain" description="4Fe-4S ferredoxin-type" evidence="12">
    <location>
        <begin position="1"/>
        <end position="30"/>
    </location>
</feature>
<evidence type="ECO:0000256" key="8">
    <source>
        <dbReference type="ARBA" id="ARBA00023014"/>
    </source>
</evidence>
<dbReference type="InterPro" id="IPR017900">
    <property type="entry name" value="4Fe4S_Fe_S_CS"/>
</dbReference>
<keyword evidence="5" id="KW-0677">Repeat</keyword>
<organism evidence="13">
    <name type="scientific">Candidatus Aciduliprofundum boonei</name>
    <dbReference type="NCBI Taxonomy" id="379547"/>
    <lineage>
        <taxon>Archaea</taxon>
        <taxon>Methanobacteriati</taxon>
        <taxon>Thermoplasmatota</taxon>
        <taxon>DHVE2 group</taxon>
        <taxon>Candidatus Aciduliprofundum</taxon>
    </lineage>
</organism>
<evidence type="ECO:0000256" key="10">
    <source>
        <dbReference type="ARBA" id="ARBA00023075"/>
    </source>
</evidence>
<keyword evidence="8" id="KW-0411">Iron-sulfur</keyword>
<reference evidence="13" key="1">
    <citation type="journal article" date="2020" name="mSystems">
        <title>Genome- and Community-Level Interaction Insights into Carbon Utilization and Element Cycling Functions of Hydrothermarchaeota in Hydrothermal Sediment.</title>
        <authorList>
            <person name="Zhou Z."/>
            <person name="Liu Y."/>
            <person name="Xu W."/>
            <person name="Pan J."/>
            <person name="Luo Z.H."/>
            <person name="Li M."/>
        </authorList>
    </citation>
    <scope>NUCLEOTIDE SEQUENCE [LARGE SCALE GENOMIC DNA]</scope>
    <source>
        <strain evidence="13">HyVt-85</strain>
    </source>
</reference>
<dbReference type="PROSITE" id="PS00198">
    <property type="entry name" value="4FE4S_FER_1"/>
    <property type="match status" value="2"/>
</dbReference>
<dbReference type="GO" id="GO:0046872">
    <property type="term" value="F:metal ion binding"/>
    <property type="evidence" value="ECO:0007669"/>
    <property type="project" value="UniProtKB-KW"/>
</dbReference>
<sequence>GKIRYDIDSCVGCGLCAQVCPSKAIEIVRDKKWIIMHCKEGAKLAAPLKIKIYVSRCVFCAQCVDICPRKCLKMSDEFLLANENKLDKSLIVPGP</sequence>
<dbReference type="PANTHER" id="PTHR10849:SF24">
    <property type="entry name" value="NADH-QUINONE OXIDOREDUCTASE SUBUNIT I 2"/>
    <property type="match status" value="1"/>
</dbReference>
<keyword evidence="9" id="KW-0520">NAD</keyword>
<dbReference type="AlphaFoldDB" id="A0A7J3T915"/>
<evidence type="ECO:0000313" key="13">
    <source>
        <dbReference type="EMBL" id="HHE75719.1"/>
    </source>
</evidence>
<evidence type="ECO:0000256" key="2">
    <source>
        <dbReference type="ARBA" id="ARBA00022485"/>
    </source>
</evidence>
<keyword evidence="10" id="KW-0830">Ubiquinone</keyword>
<evidence type="ECO:0000256" key="9">
    <source>
        <dbReference type="ARBA" id="ARBA00023027"/>
    </source>
</evidence>
<dbReference type="SUPFAM" id="SSF54862">
    <property type="entry name" value="4Fe-4S ferredoxins"/>
    <property type="match status" value="1"/>
</dbReference>
<protein>
    <submittedName>
        <fullName evidence="13">4Fe-4S dicluster domain-containing protein</fullName>
    </submittedName>
</protein>
<dbReference type="InterPro" id="IPR017896">
    <property type="entry name" value="4Fe4S_Fe-S-bd"/>
</dbReference>
<keyword evidence="6" id="KW-1278">Translocase</keyword>
<dbReference type="InterPro" id="IPR010226">
    <property type="entry name" value="NADH_quinone_OxRdtase_chainI"/>
</dbReference>
<dbReference type="GO" id="GO:0051539">
    <property type="term" value="F:4 iron, 4 sulfur cluster binding"/>
    <property type="evidence" value="ECO:0007669"/>
    <property type="project" value="UniProtKB-KW"/>
</dbReference>
<dbReference type="Proteomes" id="UP000886130">
    <property type="component" value="Unassembled WGS sequence"/>
</dbReference>
<dbReference type="Pfam" id="PF13187">
    <property type="entry name" value="Fer4_9"/>
    <property type="match status" value="1"/>
</dbReference>
<accession>A0A7J3T915</accession>
<dbReference type="PANTHER" id="PTHR10849">
    <property type="entry name" value="NADH DEHYDROGENASE UBIQUINONE IRON-SULFUR PROTEIN 8, MITOCHONDRIAL"/>
    <property type="match status" value="1"/>
</dbReference>
<feature type="non-terminal residue" evidence="13">
    <location>
        <position position="1"/>
    </location>
</feature>
<keyword evidence="1" id="KW-1003">Cell membrane</keyword>
<keyword evidence="2" id="KW-0004">4Fe-4S</keyword>
<dbReference type="EMBL" id="DRTM01000087">
    <property type="protein sequence ID" value="HHE75719.1"/>
    <property type="molecule type" value="Genomic_DNA"/>
</dbReference>